<protein>
    <submittedName>
        <fullName evidence="10">Ammonium transporter</fullName>
    </submittedName>
</protein>
<evidence type="ECO:0000256" key="1">
    <source>
        <dbReference type="ARBA" id="ARBA00004141"/>
    </source>
</evidence>
<comment type="caution">
    <text evidence="10">The sequence shown here is derived from an EMBL/GenBank/DDBJ whole genome shotgun (WGS) entry which is preliminary data.</text>
</comment>
<sequence>MVVLEGIDLDALNYVVKAPYNGTGAQGGDPMTENLNIWYEFLLLGSCPKKVGTFAHLALDHGHGRIFLPMVLLGLLLTFSHTAGPYIGNLANFGFKDVLAQPSVGSDRIPDLLFAIYQGMFSAITVALATGAVAERGRMLPCVVFMFVWATVIYDPIACWTWNPSGWSNKMGGLDFAGGTPVHIASGAAALAYSMMLGKRRGHGTHELNYRPHNVTHIVIGTVFLWVGWFGFNAGSALSANLRAVMAAFVTNLAACRKWSTVGFCSGVVAGLVAITPGSGYVPSWAAVPYGILGAGFANYATKLKFLIVGNILTAFFARADIAHLDNIQTIEGGWLNQHWIQLAYQLADSFAGGTYSFVGTCCILFILNLIPGLQLRATEDAEILGIDDAEIGEFAYDYVELTREVLNDADAEGEAASHYSADVNPFDPREKNSIPLMDTRIYAGTSAQQQQQPHAR</sequence>
<comment type="similarity">
    <text evidence="2">Belongs to the ammonia transporter channel (TC 1.A.11.2) family.</text>
</comment>
<dbReference type="Gene3D" id="1.10.3430.10">
    <property type="entry name" value="Ammonium transporter AmtB like domains"/>
    <property type="match status" value="1"/>
</dbReference>
<evidence type="ECO:0000256" key="2">
    <source>
        <dbReference type="ARBA" id="ARBA00005887"/>
    </source>
</evidence>
<feature type="transmembrane region" description="Helical" evidence="8">
    <location>
        <begin position="112"/>
        <end position="133"/>
    </location>
</feature>
<dbReference type="InterPro" id="IPR024041">
    <property type="entry name" value="NH4_transpt_AmtB-like_dom"/>
</dbReference>
<feature type="transmembrane region" description="Helical" evidence="8">
    <location>
        <begin position="351"/>
        <end position="371"/>
    </location>
</feature>
<evidence type="ECO:0000313" key="10">
    <source>
        <dbReference type="EMBL" id="KAK8089606.1"/>
    </source>
</evidence>
<feature type="transmembrane region" description="Helical" evidence="8">
    <location>
        <begin position="66"/>
        <end position="87"/>
    </location>
</feature>
<feature type="domain" description="Ammonium transporter AmtB-like" evidence="9">
    <location>
        <begin position="70"/>
        <end position="397"/>
    </location>
</feature>
<evidence type="ECO:0000256" key="5">
    <source>
        <dbReference type="ARBA" id="ARBA00022989"/>
    </source>
</evidence>
<feature type="transmembrane region" description="Helical" evidence="8">
    <location>
        <begin position="140"/>
        <end position="163"/>
    </location>
</feature>
<organism evidence="10 11">
    <name type="scientific">Apiospora hydei</name>
    <dbReference type="NCBI Taxonomy" id="1337664"/>
    <lineage>
        <taxon>Eukaryota</taxon>
        <taxon>Fungi</taxon>
        <taxon>Dikarya</taxon>
        <taxon>Ascomycota</taxon>
        <taxon>Pezizomycotina</taxon>
        <taxon>Sordariomycetes</taxon>
        <taxon>Xylariomycetidae</taxon>
        <taxon>Amphisphaeriales</taxon>
        <taxon>Apiosporaceae</taxon>
        <taxon>Apiospora</taxon>
    </lineage>
</organism>
<evidence type="ECO:0000256" key="3">
    <source>
        <dbReference type="ARBA" id="ARBA00022448"/>
    </source>
</evidence>
<dbReference type="RefSeq" id="XP_066672500.1">
    <property type="nucleotide sequence ID" value="XM_066808882.1"/>
</dbReference>
<feature type="transmembrane region" description="Helical" evidence="8">
    <location>
        <begin position="175"/>
        <end position="193"/>
    </location>
</feature>
<name>A0ABR1X2I5_9PEZI</name>
<dbReference type="Proteomes" id="UP001433268">
    <property type="component" value="Unassembled WGS sequence"/>
</dbReference>
<dbReference type="PROSITE" id="PS01219">
    <property type="entry name" value="AMMONIUM_TRANSP"/>
    <property type="match status" value="1"/>
</dbReference>
<keyword evidence="3" id="KW-0813">Transport</keyword>
<dbReference type="EMBL" id="JAQQWN010000004">
    <property type="protein sequence ID" value="KAK8089606.1"/>
    <property type="molecule type" value="Genomic_DNA"/>
</dbReference>
<dbReference type="GeneID" id="92041942"/>
<reference evidence="10 11" key="1">
    <citation type="submission" date="2023-01" db="EMBL/GenBank/DDBJ databases">
        <title>Analysis of 21 Apiospora genomes using comparative genomics revels a genus with tremendous synthesis potential of carbohydrate active enzymes and secondary metabolites.</title>
        <authorList>
            <person name="Sorensen T."/>
        </authorList>
    </citation>
    <scope>NUCLEOTIDE SEQUENCE [LARGE SCALE GENOMIC DNA]</scope>
    <source>
        <strain evidence="10 11">CBS 114990</strain>
    </source>
</reference>
<keyword evidence="6 8" id="KW-0472">Membrane</keyword>
<evidence type="ECO:0000256" key="6">
    <source>
        <dbReference type="ARBA" id="ARBA00023136"/>
    </source>
</evidence>
<evidence type="ECO:0000256" key="4">
    <source>
        <dbReference type="ARBA" id="ARBA00022692"/>
    </source>
</evidence>
<evidence type="ECO:0000256" key="7">
    <source>
        <dbReference type="ARBA" id="ARBA00023177"/>
    </source>
</evidence>
<evidence type="ECO:0000259" key="9">
    <source>
        <dbReference type="Pfam" id="PF00909"/>
    </source>
</evidence>
<feature type="transmembrane region" description="Helical" evidence="8">
    <location>
        <begin position="262"/>
        <end position="282"/>
    </location>
</feature>
<evidence type="ECO:0000313" key="11">
    <source>
        <dbReference type="Proteomes" id="UP001433268"/>
    </source>
</evidence>
<gene>
    <name evidence="10" type="ORF">PG997_004567</name>
</gene>
<dbReference type="InterPro" id="IPR029020">
    <property type="entry name" value="Ammonium/urea_transptr"/>
</dbReference>
<dbReference type="InterPro" id="IPR001905">
    <property type="entry name" value="Ammonium_transpt"/>
</dbReference>
<keyword evidence="4 8" id="KW-0812">Transmembrane</keyword>
<keyword evidence="11" id="KW-1185">Reference proteome</keyword>
<keyword evidence="5 8" id="KW-1133">Transmembrane helix</keyword>
<evidence type="ECO:0000256" key="8">
    <source>
        <dbReference type="SAM" id="Phobius"/>
    </source>
</evidence>
<dbReference type="PANTHER" id="PTHR43029">
    <property type="entry name" value="AMMONIUM TRANSPORTER MEP2"/>
    <property type="match status" value="1"/>
</dbReference>
<comment type="subcellular location">
    <subcellularLocation>
        <location evidence="1">Membrane</location>
        <topology evidence="1">Multi-pass membrane protein</topology>
    </subcellularLocation>
</comment>
<dbReference type="SUPFAM" id="SSF111352">
    <property type="entry name" value="Ammonium transporter"/>
    <property type="match status" value="1"/>
</dbReference>
<dbReference type="Pfam" id="PF00909">
    <property type="entry name" value="Ammonium_transp"/>
    <property type="match status" value="1"/>
</dbReference>
<dbReference type="PANTHER" id="PTHR43029:SF10">
    <property type="entry name" value="AMMONIUM TRANSPORTER MEP2"/>
    <property type="match status" value="1"/>
</dbReference>
<dbReference type="InterPro" id="IPR018047">
    <property type="entry name" value="Ammonium_transpt_CS"/>
</dbReference>
<feature type="transmembrane region" description="Helical" evidence="8">
    <location>
        <begin position="214"/>
        <end position="232"/>
    </location>
</feature>
<keyword evidence="7" id="KW-0924">Ammonia transport</keyword>
<accession>A0ABR1X2I5</accession>
<proteinExistence type="inferred from homology"/>